<keyword evidence="8" id="KW-0963">Cytoplasm</keyword>
<comment type="catalytic activity">
    <reaction evidence="8">
        <text>apo-[ACP] + CoA = holo-[ACP] + adenosine 3',5'-bisphosphate + H(+)</text>
        <dbReference type="Rhea" id="RHEA:12068"/>
        <dbReference type="Rhea" id="RHEA-COMP:9685"/>
        <dbReference type="Rhea" id="RHEA-COMP:9690"/>
        <dbReference type="ChEBI" id="CHEBI:15378"/>
        <dbReference type="ChEBI" id="CHEBI:29999"/>
        <dbReference type="ChEBI" id="CHEBI:57287"/>
        <dbReference type="ChEBI" id="CHEBI:58343"/>
        <dbReference type="ChEBI" id="CHEBI:64479"/>
        <dbReference type="EC" id="2.7.8.7"/>
    </reaction>
</comment>
<evidence type="ECO:0000259" key="10">
    <source>
        <dbReference type="Pfam" id="PF01648"/>
    </source>
</evidence>
<evidence type="ECO:0000256" key="3">
    <source>
        <dbReference type="ARBA" id="ARBA00022723"/>
    </source>
</evidence>
<keyword evidence="4 8" id="KW-0276">Fatty acid metabolism</keyword>
<feature type="binding site" evidence="8">
    <location>
        <position position="9"/>
    </location>
    <ligand>
        <name>Mg(2+)</name>
        <dbReference type="ChEBI" id="CHEBI:18420"/>
    </ligand>
</feature>
<comment type="subcellular location">
    <subcellularLocation>
        <location evidence="8">Cytoplasm</location>
    </subcellularLocation>
</comment>
<keyword evidence="5 8" id="KW-0460">Magnesium</keyword>
<proteinExistence type="inferred from homology"/>
<name>A0A9D1L3S0_9ACTN</name>
<dbReference type="InterPro" id="IPR004568">
    <property type="entry name" value="Ppantetheine-prot_Trfase_dom"/>
</dbReference>
<dbReference type="NCBIfam" id="TIGR00556">
    <property type="entry name" value="pantethn_trn"/>
    <property type="match status" value="1"/>
</dbReference>
<evidence type="ECO:0000256" key="7">
    <source>
        <dbReference type="ARBA" id="ARBA00023160"/>
    </source>
</evidence>
<dbReference type="NCBIfam" id="TIGR00516">
    <property type="entry name" value="acpS"/>
    <property type="match status" value="1"/>
</dbReference>
<evidence type="ECO:0000313" key="12">
    <source>
        <dbReference type="Proteomes" id="UP000824078"/>
    </source>
</evidence>
<evidence type="ECO:0000256" key="9">
    <source>
        <dbReference type="SAM" id="MobiDB-lite"/>
    </source>
</evidence>
<evidence type="ECO:0000313" key="11">
    <source>
        <dbReference type="EMBL" id="HIU23889.1"/>
    </source>
</evidence>
<evidence type="ECO:0000256" key="8">
    <source>
        <dbReference type="HAMAP-Rule" id="MF_00101"/>
    </source>
</evidence>
<dbReference type="InterPro" id="IPR008278">
    <property type="entry name" value="4-PPantetheinyl_Trfase_dom"/>
</dbReference>
<comment type="caution">
    <text evidence="11">The sequence shown here is derived from an EMBL/GenBank/DDBJ whole genome shotgun (WGS) entry which is preliminary data.</text>
</comment>
<keyword evidence="6 8" id="KW-0443">Lipid metabolism</keyword>
<feature type="region of interest" description="Disordered" evidence="9">
    <location>
        <begin position="157"/>
        <end position="181"/>
    </location>
</feature>
<dbReference type="GO" id="GO:0000287">
    <property type="term" value="F:magnesium ion binding"/>
    <property type="evidence" value="ECO:0007669"/>
    <property type="project" value="UniProtKB-UniRule"/>
</dbReference>
<dbReference type="InterPro" id="IPR002582">
    <property type="entry name" value="ACPS"/>
</dbReference>
<evidence type="ECO:0000256" key="5">
    <source>
        <dbReference type="ARBA" id="ARBA00022842"/>
    </source>
</evidence>
<evidence type="ECO:0000256" key="1">
    <source>
        <dbReference type="ARBA" id="ARBA00022516"/>
    </source>
</evidence>
<comment type="similarity">
    <text evidence="8">Belongs to the P-Pant transferase superfamily. AcpS family.</text>
</comment>
<sequence>MALAGVGVDIVDIARIERAIGRNPHFAQRVFTEEERAYCERKPRPAEHYACRFAAREAVLKALGTGFSGGIGWQDVSVTRDDTGRPHAMLAGRAAEVAQAHGVEEIALSLSFTHDYAVANAVAITEATRPKQSEAPDPKAELAASFREARSLLDELERVDEAPVEPNTVSTQEVAKTSHEE</sequence>
<accession>A0A9D1L3S0</accession>
<reference evidence="11" key="1">
    <citation type="submission" date="2020-10" db="EMBL/GenBank/DDBJ databases">
        <authorList>
            <person name="Gilroy R."/>
        </authorList>
    </citation>
    <scope>NUCLEOTIDE SEQUENCE</scope>
    <source>
        <strain evidence="11">ChiHjej12B11-29160</strain>
    </source>
</reference>
<keyword evidence="7 8" id="KW-0275">Fatty acid biosynthesis</keyword>
<dbReference type="Proteomes" id="UP000824078">
    <property type="component" value="Unassembled WGS sequence"/>
</dbReference>
<dbReference type="GO" id="GO:0006633">
    <property type="term" value="P:fatty acid biosynthetic process"/>
    <property type="evidence" value="ECO:0007669"/>
    <property type="project" value="UniProtKB-UniRule"/>
</dbReference>
<keyword evidence="3 8" id="KW-0479">Metal-binding</keyword>
<dbReference type="AlphaFoldDB" id="A0A9D1L3S0"/>
<keyword evidence="2 8" id="KW-0808">Transferase</keyword>
<organism evidence="11 12">
    <name type="scientific">Candidatus Coprovicinus avistercoris</name>
    <dbReference type="NCBI Taxonomy" id="2840754"/>
    <lineage>
        <taxon>Bacteria</taxon>
        <taxon>Bacillati</taxon>
        <taxon>Actinomycetota</taxon>
        <taxon>Coriobacteriia</taxon>
        <taxon>Coriobacteriales</taxon>
        <taxon>Coriobacteriaceae</taxon>
        <taxon>Coriobacteriaceae incertae sedis</taxon>
        <taxon>Candidatus Coprovicinus</taxon>
    </lineage>
</organism>
<dbReference type="EMBL" id="DVMQ01000011">
    <property type="protein sequence ID" value="HIU23889.1"/>
    <property type="molecule type" value="Genomic_DNA"/>
</dbReference>
<dbReference type="HAMAP" id="MF_00101">
    <property type="entry name" value="AcpS"/>
    <property type="match status" value="1"/>
</dbReference>
<feature type="domain" description="4'-phosphopantetheinyl transferase" evidence="10">
    <location>
        <begin position="5"/>
        <end position="119"/>
    </location>
</feature>
<dbReference type="Pfam" id="PF01648">
    <property type="entry name" value="ACPS"/>
    <property type="match status" value="1"/>
</dbReference>
<dbReference type="GO" id="GO:0008897">
    <property type="term" value="F:holo-[acyl-carrier-protein] synthase activity"/>
    <property type="evidence" value="ECO:0007669"/>
    <property type="project" value="UniProtKB-UniRule"/>
</dbReference>
<comment type="function">
    <text evidence="8">Transfers the 4'-phosphopantetheine moiety from coenzyme A to a Ser of acyl-carrier-protein.</text>
</comment>
<dbReference type="InterPro" id="IPR037143">
    <property type="entry name" value="4-PPantetheinyl_Trfase_dom_sf"/>
</dbReference>
<evidence type="ECO:0000256" key="6">
    <source>
        <dbReference type="ARBA" id="ARBA00023098"/>
    </source>
</evidence>
<dbReference type="SUPFAM" id="SSF56214">
    <property type="entry name" value="4'-phosphopantetheinyl transferase"/>
    <property type="match status" value="1"/>
</dbReference>
<feature type="binding site" evidence="8">
    <location>
        <position position="57"/>
    </location>
    <ligand>
        <name>Mg(2+)</name>
        <dbReference type="ChEBI" id="CHEBI:18420"/>
    </ligand>
</feature>
<dbReference type="EC" id="2.7.8.7" evidence="8"/>
<reference evidence="11" key="2">
    <citation type="journal article" date="2021" name="PeerJ">
        <title>Extensive microbial diversity within the chicken gut microbiome revealed by metagenomics and culture.</title>
        <authorList>
            <person name="Gilroy R."/>
            <person name="Ravi A."/>
            <person name="Getino M."/>
            <person name="Pursley I."/>
            <person name="Horton D.L."/>
            <person name="Alikhan N.F."/>
            <person name="Baker D."/>
            <person name="Gharbi K."/>
            <person name="Hall N."/>
            <person name="Watson M."/>
            <person name="Adriaenssens E.M."/>
            <person name="Foster-Nyarko E."/>
            <person name="Jarju S."/>
            <person name="Secka A."/>
            <person name="Antonio M."/>
            <person name="Oren A."/>
            <person name="Chaudhuri R.R."/>
            <person name="La Ragione R."/>
            <person name="Hildebrand F."/>
            <person name="Pallen M.J."/>
        </authorList>
    </citation>
    <scope>NUCLEOTIDE SEQUENCE</scope>
    <source>
        <strain evidence="11">ChiHjej12B11-29160</strain>
    </source>
</reference>
<dbReference type="Gene3D" id="3.90.470.20">
    <property type="entry name" value="4'-phosphopantetheinyl transferase domain"/>
    <property type="match status" value="1"/>
</dbReference>
<comment type="cofactor">
    <cofactor evidence="8">
        <name>Mg(2+)</name>
        <dbReference type="ChEBI" id="CHEBI:18420"/>
    </cofactor>
</comment>
<protein>
    <recommendedName>
        <fullName evidence="8">Holo-[acyl-carrier-protein] synthase</fullName>
        <shortName evidence="8">Holo-ACP synthase</shortName>
        <ecNumber evidence="8">2.7.8.7</ecNumber>
    </recommendedName>
    <alternativeName>
        <fullName evidence="8">4'-phosphopantetheinyl transferase AcpS</fullName>
    </alternativeName>
</protein>
<evidence type="ECO:0000256" key="2">
    <source>
        <dbReference type="ARBA" id="ARBA00022679"/>
    </source>
</evidence>
<evidence type="ECO:0000256" key="4">
    <source>
        <dbReference type="ARBA" id="ARBA00022832"/>
    </source>
</evidence>
<dbReference type="NCBIfam" id="NF000832">
    <property type="entry name" value="PRK00070.3-2"/>
    <property type="match status" value="1"/>
</dbReference>
<dbReference type="GO" id="GO:0005737">
    <property type="term" value="C:cytoplasm"/>
    <property type="evidence" value="ECO:0007669"/>
    <property type="project" value="UniProtKB-SubCell"/>
</dbReference>
<keyword evidence="1 8" id="KW-0444">Lipid biosynthesis</keyword>
<gene>
    <name evidence="8" type="primary">acpS</name>
    <name evidence="11" type="ORF">IAD17_03085</name>
</gene>